<dbReference type="RefSeq" id="WP_002463939.1">
    <property type="nucleotide sequence ID" value="NZ_AEUN01000415.1"/>
</dbReference>
<reference evidence="2 3" key="1">
    <citation type="journal article" date="2012" name="BMC Genomics">
        <title>Comparative genomic analysis of the genus Staphylococcus including Staphylococcus aureus and its newly described sister species Staphylococcus simiae.</title>
        <authorList>
            <person name="Suzuki H."/>
            <person name="Lefebure T."/>
            <person name="Pavinski Bitar P."/>
            <person name="Stanhope M.J."/>
        </authorList>
    </citation>
    <scope>NUCLEOTIDE SEQUENCE [LARGE SCALE GENOMIC DNA]</scope>
    <source>
        <strain evidence="2 3">CCM 7213</strain>
    </source>
</reference>
<evidence type="ECO:0000313" key="2">
    <source>
        <dbReference type="EMBL" id="EHJ07884.1"/>
    </source>
</evidence>
<dbReference type="Proteomes" id="UP000005413">
    <property type="component" value="Unassembled WGS sequence"/>
</dbReference>
<keyword evidence="2" id="KW-0808">Transferase</keyword>
<dbReference type="AlphaFoldDB" id="G5JIS9"/>
<dbReference type="PROSITE" id="PS51186">
    <property type="entry name" value="GNAT"/>
    <property type="match status" value="1"/>
</dbReference>
<dbReference type="Gene3D" id="3.40.630.30">
    <property type="match status" value="1"/>
</dbReference>
<dbReference type="InterPro" id="IPR016181">
    <property type="entry name" value="Acyl_CoA_acyltransferase"/>
</dbReference>
<dbReference type="SUPFAM" id="SSF55729">
    <property type="entry name" value="Acyl-CoA N-acyltransferases (Nat)"/>
    <property type="match status" value="1"/>
</dbReference>
<dbReference type="Pfam" id="PF00583">
    <property type="entry name" value="Acetyltransf_1"/>
    <property type="match status" value="1"/>
</dbReference>
<dbReference type="EMBL" id="AEUN01000415">
    <property type="protein sequence ID" value="EHJ07884.1"/>
    <property type="molecule type" value="Genomic_DNA"/>
</dbReference>
<organism evidence="2 3">
    <name type="scientific">Staphylococcus simiae CCM 7213 = CCUG 51256</name>
    <dbReference type="NCBI Taxonomy" id="911238"/>
    <lineage>
        <taxon>Bacteria</taxon>
        <taxon>Bacillati</taxon>
        <taxon>Bacillota</taxon>
        <taxon>Bacilli</taxon>
        <taxon>Bacillales</taxon>
        <taxon>Staphylococcaceae</taxon>
        <taxon>Staphylococcus</taxon>
    </lineage>
</organism>
<dbReference type="InterPro" id="IPR000182">
    <property type="entry name" value="GNAT_dom"/>
</dbReference>
<name>G5JIS9_9STAP</name>
<dbReference type="OrthoDB" id="1706389at2"/>
<accession>G5JIS9</accession>
<dbReference type="PATRIC" id="fig|911238.3.peg.1169"/>
<evidence type="ECO:0000313" key="3">
    <source>
        <dbReference type="Proteomes" id="UP000005413"/>
    </source>
</evidence>
<sequence>MREINISESDYLWHMATIQEHMLDKLEKHYHATSFSIALRYEMIVSRLQNGNDKIYIIEVHQQLIAFIWAHLDKVTMNVHIEMLYVNEWYRSRGLATKLKKQIEQWAIEHHARQISGTINSANKDMIALNNHLGYDVSHVIMTKYLT</sequence>
<evidence type="ECO:0000259" key="1">
    <source>
        <dbReference type="PROSITE" id="PS51186"/>
    </source>
</evidence>
<dbReference type="GO" id="GO:0016747">
    <property type="term" value="F:acyltransferase activity, transferring groups other than amino-acyl groups"/>
    <property type="evidence" value="ECO:0007669"/>
    <property type="project" value="InterPro"/>
</dbReference>
<keyword evidence="3" id="KW-1185">Reference proteome</keyword>
<feature type="domain" description="N-acetyltransferase" evidence="1">
    <location>
        <begin position="1"/>
        <end position="147"/>
    </location>
</feature>
<comment type="caution">
    <text evidence="2">The sequence shown here is derived from an EMBL/GenBank/DDBJ whole genome shotgun (WGS) entry which is preliminary data.</text>
</comment>
<gene>
    <name evidence="2" type="ORF">SS7213T_06836</name>
</gene>
<protein>
    <submittedName>
        <fullName evidence="2">Putative acetyltransferase</fullName>
    </submittedName>
</protein>
<dbReference type="CDD" id="cd04301">
    <property type="entry name" value="NAT_SF"/>
    <property type="match status" value="1"/>
</dbReference>
<proteinExistence type="predicted"/>